<dbReference type="PROSITE" id="PS00662">
    <property type="entry name" value="T2SP_E"/>
    <property type="match status" value="1"/>
</dbReference>
<dbReference type="RefSeq" id="WP_085053821.1">
    <property type="nucleotide sequence ID" value="NZ_LNQR01000129.1"/>
</dbReference>
<gene>
    <name evidence="5" type="ORF">ASN18_3220</name>
</gene>
<dbReference type="Gene3D" id="3.40.50.300">
    <property type="entry name" value="P-loop containing nucleotide triphosphate hydrolases"/>
    <property type="match status" value="1"/>
</dbReference>
<keyword evidence="3" id="KW-0067">ATP-binding</keyword>
<dbReference type="InterPro" id="IPR027417">
    <property type="entry name" value="P-loop_NTPase"/>
</dbReference>
<dbReference type="CDD" id="cd01129">
    <property type="entry name" value="PulE-GspE-like"/>
    <property type="match status" value="1"/>
</dbReference>
<dbReference type="Proteomes" id="UP000060487">
    <property type="component" value="Unassembled WGS sequence"/>
</dbReference>
<name>A0ABR5SCM5_9BACT</name>
<proteinExistence type="inferred from homology"/>
<dbReference type="Gene3D" id="3.30.300.160">
    <property type="entry name" value="Type II secretion system, protein E, N-terminal domain"/>
    <property type="match status" value="1"/>
</dbReference>
<keyword evidence="2" id="KW-0547">Nucleotide-binding</keyword>
<keyword evidence="6" id="KW-1185">Reference proteome</keyword>
<dbReference type="SUPFAM" id="SSF52540">
    <property type="entry name" value="P-loop containing nucleoside triphosphate hydrolases"/>
    <property type="match status" value="1"/>
</dbReference>
<dbReference type="Pfam" id="PF05157">
    <property type="entry name" value="MshEN"/>
    <property type="match status" value="1"/>
</dbReference>
<protein>
    <submittedName>
        <fullName evidence="5">General secretion pathway protein GspE</fullName>
    </submittedName>
</protein>
<evidence type="ECO:0000256" key="3">
    <source>
        <dbReference type="ARBA" id="ARBA00022840"/>
    </source>
</evidence>
<reference evidence="5 6" key="1">
    <citation type="submission" date="2015-11" db="EMBL/GenBank/DDBJ databases">
        <authorList>
            <person name="Lin W."/>
        </authorList>
    </citation>
    <scope>NUCLEOTIDE SEQUENCE [LARGE SCALE GENOMIC DNA]</scope>
    <source>
        <strain evidence="5 6">HCH-1</strain>
    </source>
</reference>
<dbReference type="InterPro" id="IPR001482">
    <property type="entry name" value="T2SS/T4SS_dom"/>
</dbReference>
<dbReference type="Pfam" id="PF00437">
    <property type="entry name" value="T2SSE"/>
    <property type="match status" value="1"/>
</dbReference>
<organism evidence="5 6">
    <name type="scientific">Candidatus Magnetominusculus xianensis</name>
    <dbReference type="NCBI Taxonomy" id="1748249"/>
    <lineage>
        <taxon>Bacteria</taxon>
        <taxon>Pseudomonadati</taxon>
        <taxon>Nitrospirota</taxon>
        <taxon>Nitrospiria</taxon>
        <taxon>Nitrospirales</taxon>
        <taxon>Nitrospiraceae</taxon>
        <taxon>Candidatus Magnetominusculus</taxon>
    </lineage>
</organism>
<evidence type="ECO:0000256" key="1">
    <source>
        <dbReference type="ARBA" id="ARBA00006611"/>
    </source>
</evidence>
<accession>A0ABR5SCM5</accession>
<feature type="domain" description="Bacterial type II secretion system protein E" evidence="4">
    <location>
        <begin position="383"/>
        <end position="397"/>
    </location>
</feature>
<dbReference type="PANTHER" id="PTHR30258:SF3">
    <property type="entry name" value="SLL1921 PROTEIN"/>
    <property type="match status" value="1"/>
</dbReference>
<comment type="caution">
    <text evidence="5">The sequence shown here is derived from an EMBL/GenBank/DDBJ whole genome shotgun (WGS) entry which is preliminary data.</text>
</comment>
<dbReference type="SUPFAM" id="SSF160246">
    <property type="entry name" value="EspE N-terminal domain-like"/>
    <property type="match status" value="1"/>
</dbReference>
<dbReference type="Gene3D" id="3.30.450.90">
    <property type="match status" value="1"/>
</dbReference>
<evidence type="ECO:0000259" key="4">
    <source>
        <dbReference type="PROSITE" id="PS00662"/>
    </source>
</evidence>
<evidence type="ECO:0000313" key="6">
    <source>
        <dbReference type="Proteomes" id="UP000060487"/>
    </source>
</evidence>
<sequence length="564" mass="63260">MKKKLGEMLLESKLLTKEQMDSALKEHKKAGVRLGQFLVRSGIIAEEQIIQVVCNQLKLKKYHPEKYPISLVLESVLPYEIADRYKVVPLAKKGRLLTVAMLDPLDINAMDAVESITNHEIEPVVCTENEFNNIISNLYPAQSGLAVVMDSFEDSDGLDMGGEVDTMDLNIQKTETRTEDLPVIRLVNSILSTAIKERASDVHISPQKNNIQIRFRVDGKLVDMPPPPKVMFLPVITRLKLISRMDITVSRMPQDGRFTIRHENKEINVRVSSIPTLHGENIVLRLLDTSTGIYTLERLGMSDDDIAKLRSVIYKPYGMILSTGPTGSGKSTSLYAILNEISKPDIHVITLEDPVEYRMNGIRQVQLNTRAGMTFATGLRAILRQDPDVIMLGEVRDSETAAVAIRAAQTGHRLLSTIHTNDAAGSISRLMDMQIEPFLVSSVLLVSFAQRLVRTLCPFCKEQYSPSPKLLQEWGLGVSDGKYFRRKGCYQCFNTGYKGRTGIFEILLNDEDIVQDMILYKNTSRQITNTLVEAGRLKTLKMDAARKIVQGLTTFEEAETTIFT</sequence>
<dbReference type="InterPro" id="IPR037257">
    <property type="entry name" value="T2SS_E_N_sf"/>
</dbReference>
<dbReference type="PANTHER" id="PTHR30258">
    <property type="entry name" value="TYPE II SECRETION SYSTEM PROTEIN GSPE-RELATED"/>
    <property type="match status" value="1"/>
</dbReference>
<dbReference type="EMBL" id="LNQR01000129">
    <property type="protein sequence ID" value="KWT75620.1"/>
    <property type="molecule type" value="Genomic_DNA"/>
</dbReference>
<dbReference type="InterPro" id="IPR007831">
    <property type="entry name" value="T2SS_GspE_N"/>
</dbReference>
<evidence type="ECO:0000256" key="2">
    <source>
        <dbReference type="ARBA" id="ARBA00022741"/>
    </source>
</evidence>
<evidence type="ECO:0000313" key="5">
    <source>
        <dbReference type="EMBL" id="KWT75620.1"/>
    </source>
</evidence>
<comment type="similarity">
    <text evidence="1">Belongs to the GSP E family.</text>
</comment>